<keyword evidence="1" id="KW-0732">Signal</keyword>
<feature type="chain" id="PRO_5047257391" evidence="1">
    <location>
        <begin position="22"/>
        <end position="526"/>
    </location>
</feature>
<dbReference type="Gene3D" id="3.40.50.1820">
    <property type="entry name" value="alpha/beta hydrolase"/>
    <property type="match status" value="1"/>
</dbReference>
<feature type="signal peptide" evidence="1">
    <location>
        <begin position="1"/>
        <end position="21"/>
    </location>
</feature>
<sequence length="526" mass="56211">MKSASLGLLAAALATSLPATAESAIPLTWTSCDSVPAAAANITARMECSRLAVPRDYANPAAGTLNLAVVRVRAAAERGARHDGTLLLEQDEFSGPLDQSVAAMASGWLEGDENWRNVANRLDLVGLAPRLMDDASGHDCLSATSRLPRHASLGADTTHANFAIAENLARAVGTACQNDPMHSHIGMSPRVEDIDMLRNALGQSRLHILGTGYGGWVATYYAERHPQNVGRLLLDSTWDADGSISEAMEARVAERGRTIRQAVSALVDAPDRYGWGSDASDIHRRLGMLPASAYAVWMRNVDDGHELSAALTMGRLLERDATLSTDVLRGTLATTRFAIDAKDDGAIRAAAERLLDRLDAEANGDPYGFGPRANGIPPEVVASAFAARCNDGSWGTRRRYWRDRTLELGEAWPAGVGNETFQGMVCSEWQSAFEKITAAPTLYGVPRFLMVHAEFDAEAPLRNAAMMLNAHSSANMVVARGLRAHGVITRTDRPCVSAVAGQFLADGVLPANKLTNCRLPVASPAP</sequence>
<gene>
    <name evidence="4" type="ORF">J2T07_001353</name>
</gene>
<dbReference type="EMBL" id="JAUSSK010000002">
    <property type="protein sequence ID" value="MDQ0009176.1"/>
    <property type="molecule type" value="Genomic_DNA"/>
</dbReference>
<evidence type="ECO:0000256" key="1">
    <source>
        <dbReference type="SAM" id="SignalP"/>
    </source>
</evidence>
<dbReference type="Pfam" id="PF00561">
    <property type="entry name" value="Abhydrolase_1"/>
    <property type="match status" value="1"/>
</dbReference>
<evidence type="ECO:0000313" key="5">
    <source>
        <dbReference type="Proteomes" id="UP001237737"/>
    </source>
</evidence>
<protein>
    <submittedName>
        <fullName evidence="4">Pimeloyl-ACP methyl ester carboxylesterase</fullName>
    </submittedName>
</protein>
<evidence type="ECO:0000259" key="3">
    <source>
        <dbReference type="Pfam" id="PF08386"/>
    </source>
</evidence>
<evidence type="ECO:0000313" key="4">
    <source>
        <dbReference type="EMBL" id="MDQ0009176.1"/>
    </source>
</evidence>
<dbReference type="SUPFAM" id="SSF53474">
    <property type="entry name" value="alpha/beta-Hydrolases"/>
    <property type="match status" value="1"/>
</dbReference>
<dbReference type="InterPro" id="IPR013595">
    <property type="entry name" value="Pept_S33_TAP-like_C"/>
</dbReference>
<dbReference type="Proteomes" id="UP001237737">
    <property type="component" value="Unassembled WGS sequence"/>
</dbReference>
<keyword evidence="5" id="KW-1185">Reference proteome</keyword>
<accession>A0ABT9SVZ7</accession>
<dbReference type="InterPro" id="IPR000073">
    <property type="entry name" value="AB_hydrolase_1"/>
</dbReference>
<name>A0ABT9SVZ7_9GAMM</name>
<feature type="domain" description="Peptidase S33 tripeptidyl aminopeptidase-like C-terminal" evidence="3">
    <location>
        <begin position="417"/>
        <end position="513"/>
    </location>
</feature>
<comment type="caution">
    <text evidence="4">The sequence shown here is derived from an EMBL/GenBank/DDBJ whole genome shotgun (WGS) entry which is preliminary data.</text>
</comment>
<evidence type="ECO:0000259" key="2">
    <source>
        <dbReference type="Pfam" id="PF00561"/>
    </source>
</evidence>
<feature type="domain" description="AB hydrolase-1" evidence="2">
    <location>
        <begin position="191"/>
        <end position="280"/>
    </location>
</feature>
<dbReference type="InterPro" id="IPR029058">
    <property type="entry name" value="AB_hydrolase_fold"/>
</dbReference>
<dbReference type="RefSeq" id="WP_306848442.1">
    <property type="nucleotide sequence ID" value="NZ_JAUSSK010000002.1"/>
</dbReference>
<dbReference type="Pfam" id="PF08386">
    <property type="entry name" value="Abhydrolase_4"/>
    <property type="match status" value="1"/>
</dbReference>
<proteinExistence type="predicted"/>
<reference evidence="4 5" key="1">
    <citation type="submission" date="2023-07" db="EMBL/GenBank/DDBJ databases">
        <title>Sorghum-associated microbial communities from plants grown in Nebraska, USA.</title>
        <authorList>
            <person name="Schachtman D."/>
        </authorList>
    </citation>
    <scope>NUCLEOTIDE SEQUENCE [LARGE SCALE GENOMIC DNA]</scope>
    <source>
        <strain evidence="4 5">CC60</strain>
    </source>
</reference>
<organism evidence="4 5">
    <name type="scientific">Luteibacter jiangsuensis</name>
    <dbReference type="NCBI Taxonomy" id="637577"/>
    <lineage>
        <taxon>Bacteria</taxon>
        <taxon>Pseudomonadati</taxon>
        <taxon>Pseudomonadota</taxon>
        <taxon>Gammaproteobacteria</taxon>
        <taxon>Lysobacterales</taxon>
        <taxon>Rhodanobacteraceae</taxon>
        <taxon>Luteibacter</taxon>
    </lineage>
</organism>